<protein>
    <submittedName>
        <fullName evidence="6">Glycoside hydrolase family 3 protein</fullName>
    </submittedName>
</protein>
<dbReference type="RefSeq" id="WP_166697674.1">
    <property type="nucleotide sequence ID" value="NZ_JAAQTL010000001.1"/>
</dbReference>
<dbReference type="GO" id="GO:0046556">
    <property type="term" value="F:alpha-L-arabinofuranosidase activity"/>
    <property type="evidence" value="ECO:0007669"/>
    <property type="project" value="TreeGrafter"/>
</dbReference>
<accession>A0A7X5QR80</accession>
<dbReference type="InterPro" id="IPR002772">
    <property type="entry name" value="Glyco_hydro_3_C"/>
</dbReference>
<dbReference type="SMART" id="SM00758">
    <property type="entry name" value="PA14"/>
    <property type="match status" value="1"/>
</dbReference>
<dbReference type="GO" id="GO:0031222">
    <property type="term" value="P:arabinan catabolic process"/>
    <property type="evidence" value="ECO:0007669"/>
    <property type="project" value="TreeGrafter"/>
</dbReference>
<gene>
    <name evidence="6" type="ORF">HBF32_00415</name>
</gene>
<dbReference type="Pfam" id="PF01915">
    <property type="entry name" value="Glyco_hydro_3_C"/>
    <property type="match status" value="1"/>
</dbReference>
<dbReference type="SMART" id="SM01217">
    <property type="entry name" value="Fn3_like"/>
    <property type="match status" value="1"/>
</dbReference>
<dbReference type="GO" id="GO:0045493">
    <property type="term" value="P:xylan catabolic process"/>
    <property type="evidence" value="ECO:0007669"/>
    <property type="project" value="InterPro"/>
</dbReference>
<dbReference type="SUPFAM" id="SSF56988">
    <property type="entry name" value="Anthrax protective antigen"/>
    <property type="match status" value="1"/>
</dbReference>
<evidence type="ECO:0000256" key="2">
    <source>
        <dbReference type="ARBA" id="ARBA00022729"/>
    </source>
</evidence>
<dbReference type="InterPro" id="IPR036881">
    <property type="entry name" value="Glyco_hydro_3_C_sf"/>
</dbReference>
<keyword evidence="3 6" id="KW-0378">Hydrolase</keyword>
<evidence type="ECO:0000313" key="6">
    <source>
        <dbReference type="EMBL" id="NID13933.1"/>
    </source>
</evidence>
<dbReference type="AlphaFoldDB" id="A0A7X5QR80"/>
<reference evidence="6 7" key="1">
    <citation type="journal article" date="2006" name="Int. J. Syst. Evol. Microbiol.">
        <title>Dyella yeojuensis sp. nov., isolated from greenhouse soil in Korea.</title>
        <authorList>
            <person name="Kim B.Y."/>
            <person name="Weon H.Y."/>
            <person name="Lee K.H."/>
            <person name="Seok S.J."/>
            <person name="Kwon S.W."/>
            <person name="Go S.J."/>
            <person name="Stackebrandt E."/>
        </authorList>
    </citation>
    <scope>NUCLEOTIDE SEQUENCE [LARGE SCALE GENOMIC DNA]</scope>
    <source>
        <strain evidence="6 7">DSM 17673</strain>
    </source>
</reference>
<dbReference type="InterPro" id="IPR013783">
    <property type="entry name" value="Ig-like_fold"/>
</dbReference>
<dbReference type="InterPro" id="IPR036962">
    <property type="entry name" value="Glyco_hydro_3_N_sf"/>
</dbReference>
<evidence type="ECO:0000259" key="5">
    <source>
        <dbReference type="PROSITE" id="PS51820"/>
    </source>
</evidence>
<dbReference type="EMBL" id="JAAQTL010000001">
    <property type="protein sequence ID" value="NID13933.1"/>
    <property type="molecule type" value="Genomic_DNA"/>
</dbReference>
<feature type="domain" description="PA14" evidence="5">
    <location>
        <begin position="444"/>
        <end position="592"/>
    </location>
</feature>
<feature type="chain" id="PRO_5030932927" evidence="4">
    <location>
        <begin position="21"/>
        <end position="862"/>
    </location>
</feature>
<dbReference type="SUPFAM" id="SSF52279">
    <property type="entry name" value="Beta-D-glucan exohydrolase, C-terminal domain"/>
    <property type="match status" value="1"/>
</dbReference>
<dbReference type="InterPro" id="IPR001764">
    <property type="entry name" value="Glyco_hydro_3_N"/>
</dbReference>
<dbReference type="GO" id="GO:0009044">
    <property type="term" value="F:xylan 1,4-beta-xylosidase activity"/>
    <property type="evidence" value="ECO:0007669"/>
    <property type="project" value="InterPro"/>
</dbReference>
<evidence type="ECO:0000256" key="3">
    <source>
        <dbReference type="ARBA" id="ARBA00022801"/>
    </source>
</evidence>
<evidence type="ECO:0000256" key="1">
    <source>
        <dbReference type="ARBA" id="ARBA00005336"/>
    </source>
</evidence>
<evidence type="ECO:0000256" key="4">
    <source>
        <dbReference type="SAM" id="SignalP"/>
    </source>
</evidence>
<dbReference type="InterPro" id="IPR044993">
    <property type="entry name" value="BXL"/>
</dbReference>
<dbReference type="SUPFAM" id="SSF51445">
    <property type="entry name" value="(Trans)glycosidases"/>
    <property type="match status" value="1"/>
</dbReference>
<name>A0A7X5QR80_9GAMM</name>
<dbReference type="Pfam" id="PF07691">
    <property type="entry name" value="PA14"/>
    <property type="match status" value="1"/>
</dbReference>
<dbReference type="PROSITE" id="PS51820">
    <property type="entry name" value="PA14"/>
    <property type="match status" value="1"/>
</dbReference>
<dbReference type="Pfam" id="PF14310">
    <property type="entry name" value="Fn3-like"/>
    <property type="match status" value="1"/>
</dbReference>
<dbReference type="Proteomes" id="UP000518878">
    <property type="component" value="Unassembled WGS sequence"/>
</dbReference>
<dbReference type="PRINTS" id="PR00133">
    <property type="entry name" value="GLHYDRLASE3"/>
</dbReference>
<keyword evidence="2 4" id="KW-0732">Signal</keyword>
<dbReference type="InterPro" id="IPR026891">
    <property type="entry name" value="Fn3-like"/>
</dbReference>
<organism evidence="6 7">
    <name type="scientific">Luteibacter yeojuensis</name>
    <dbReference type="NCBI Taxonomy" id="345309"/>
    <lineage>
        <taxon>Bacteria</taxon>
        <taxon>Pseudomonadati</taxon>
        <taxon>Pseudomonadota</taxon>
        <taxon>Gammaproteobacteria</taxon>
        <taxon>Lysobacterales</taxon>
        <taxon>Rhodanobacteraceae</taxon>
        <taxon>Luteibacter</taxon>
    </lineage>
</organism>
<dbReference type="InterPro" id="IPR017853">
    <property type="entry name" value="GH"/>
</dbReference>
<dbReference type="Gene3D" id="3.40.50.1700">
    <property type="entry name" value="Glycoside hydrolase family 3 C-terminal domain"/>
    <property type="match status" value="2"/>
</dbReference>
<comment type="similarity">
    <text evidence="1">Belongs to the glycosyl hydrolase 3 family.</text>
</comment>
<evidence type="ECO:0000313" key="7">
    <source>
        <dbReference type="Proteomes" id="UP000518878"/>
    </source>
</evidence>
<dbReference type="Gene3D" id="3.20.20.300">
    <property type="entry name" value="Glycoside hydrolase, family 3, N-terminal domain"/>
    <property type="match status" value="1"/>
</dbReference>
<sequence>MTYRYFLLPLAIALVGSATAATPATPERRAADLVARMSLAEKVAQLQSAAPALPRLGIPAYEWWNEGLHGAARAGYATVFPQAIGLAATWDPDLLRRVGDAVSREARARFDAIGAGRDHGRYEGLTIWSPNVNIFRDPRWGRGQETYGEDPYLTGRLAVGFVEGIQGPDPAHPRAIATPKHFAVHSGPEAGRHGFDIDVSPHDLEATFLPAFRAAVTEGHAGSVMCAYNALHGTPVCADAALLGGILRKDWGFRGYVVSDCDAIDDMTKFHYYRPDNAGSSAAAIAAGTDLDCGFAYADLAEALRRGDVAESVLDTSLVRLFAARYRLGEIGAPAVKPKPVDTKAHSALSLRAALESMVLLKNEHGTLPLRGTPRIAVIGPNADTVETLEANYHATPRAPVTPLLGLRARFGTERVSYAQGSPVAGGVPVPIPETALRTDHGSDAGTGLAGSYFANTRFDGKPLATRVDRTVDFDWDHVTPAGLPDGRYAVRWTGTLVPPGPGDYTLAVHVERCFDCAGHDPVRLFVDGKPVIDDKGDDKDVQATLHFDDARAHDLRLDYVHSGEDQGVRLQWLPPAEAQLAEAERTVAAADIAVAFVGLSPDVEGEELHVDVPGFDGGDRTDIGLPAAQQALLERATAGGKPLVVVLMSGSAVALNWAQAHASAIVAAWYPGEDGGTAIAQILAGDYNPAGRLPVTFYRSVLDLPPFASYQMKGRTYRYFKGTPLYPFGHGLSYTSFAYTDARVSAKTVDAGQTVTASVTVRNSGPRAGDEVVQAYVSYPATDTLAPVRNLVGIQRVHLVAGESRTVSFPLDPRRLSSVDASGKRAVVAGNYSLFIGGGQPGDAPGQRVDFAIDGRQALPR</sequence>
<dbReference type="PANTHER" id="PTHR42721:SF3">
    <property type="entry name" value="BETA-D-XYLOSIDASE 5-RELATED"/>
    <property type="match status" value="1"/>
</dbReference>
<proteinExistence type="inferred from homology"/>
<dbReference type="InterPro" id="IPR037524">
    <property type="entry name" value="PA14/GLEYA"/>
</dbReference>
<keyword evidence="7" id="KW-1185">Reference proteome</keyword>
<dbReference type="InterPro" id="IPR011658">
    <property type="entry name" value="PA14_dom"/>
</dbReference>
<feature type="signal peptide" evidence="4">
    <location>
        <begin position="1"/>
        <end position="20"/>
    </location>
</feature>
<dbReference type="PANTHER" id="PTHR42721">
    <property type="entry name" value="SUGAR HYDROLASE-RELATED"/>
    <property type="match status" value="1"/>
</dbReference>
<comment type="caution">
    <text evidence="6">The sequence shown here is derived from an EMBL/GenBank/DDBJ whole genome shotgun (WGS) entry which is preliminary data.</text>
</comment>
<dbReference type="Pfam" id="PF00933">
    <property type="entry name" value="Glyco_hydro_3"/>
    <property type="match status" value="1"/>
</dbReference>
<dbReference type="Gene3D" id="2.60.40.10">
    <property type="entry name" value="Immunoglobulins"/>
    <property type="match status" value="1"/>
</dbReference>